<evidence type="ECO:0000313" key="1">
    <source>
        <dbReference type="EMBL" id="KAG2301957.1"/>
    </source>
</evidence>
<keyword evidence="2" id="KW-1185">Reference proteome</keyword>
<proteinExistence type="predicted"/>
<gene>
    <name evidence="1" type="ORF">Bca52824_030608</name>
</gene>
<dbReference type="AlphaFoldDB" id="A0A8X7S948"/>
<evidence type="ECO:0000313" key="2">
    <source>
        <dbReference type="Proteomes" id="UP000886595"/>
    </source>
</evidence>
<reference evidence="1 2" key="1">
    <citation type="submission" date="2020-02" db="EMBL/GenBank/DDBJ databases">
        <authorList>
            <person name="Ma Q."/>
            <person name="Huang Y."/>
            <person name="Song X."/>
            <person name="Pei D."/>
        </authorList>
    </citation>
    <scope>NUCLEOTIDE SEQUENCE [LARGE SCALE GENOMIC DNA]</scope>
    <source>
        <strain evidence="1">Sxm20200214</strain>
        <tissue evidence="1">Leaf</tissue>
    </source>
</reference>
<protein>
    <submittedName>
        <fullName evidence="1">Uncharacterized protein</fullName>
    </submittedName>
</protein>
<dbReference type="EMBL" id="JAAMPC010000007">
    <property type="protein sequence ID" value="KAG2301957.1"/>
    <property type="molecule type" value="Genomic_DNA"/>
</dbReference>
<dbReference type="Proteomes" id="UP000886595">
    <property type="component" value="Unassembled WGS sequence"/>
</dbReference>
<sequence length="75" mass="8315">MPILSGIIERIKMTRQVIAEAKDLFYQCGASQMQDDIPESNAYITGLNIIGRDNGTVDNDGGDCTEGFICRVRFE</sequence>
<name>A0A8X7S948_BRACI</name>
<organism evidence="1 2">
    <name type="scientific">Brassica carinata</name>
    <name type="common">Ethiopian mustard</name>
    <name type="synonym">Abyssinian cabbage</name>
    <dbReference type="NCBI Taxonomy" id="52824"/>
    <lineage>
        <taxon>Eukaryota</taxon>
        <taxon>Viridiplantae</taxon>
        <taxon>Streptophyta</taxon>
        <taxon>Embryophyta</taxon>
        <taxon>Tracheophyta</taxon>
        <taxon>Spermatophyta</taxon>
        <taxon>Magnoliopsida</taxon>
        <taxon>eudicotyledons</taxon>
        <taxon>Gunneridae</taxon>
        <taxon>Pentapetalae</taxon>
        <taxon>rosids</taxon>
        <taxon>malvids</taxon>
        <taxon>Brassicales</taxon>
        <taxon>Brassicaceae</taxon>
        <taxon>Brassiceae</taxon>
        <taxon>Brassica</taxon>
    </lineage>
</organism>
<comment type="caution">
    <text evidence="1">The sequence shown here is derived from an EMBL/GenBank/DDBJ whole genome shotgun (WGS) entry which is preliminary data.</text>
</comment>
<accession>A0A8X7S948</accession>